<comment type="caution">
    <text evidence="2">The sequence shown here is derived from an EMBL/GenBank/DDBJ whole genome shotgun (WGS) entry which is preliminary data.</text>
</comment>
<evidence type="ECO:0000313" key="2">
    <source>
        <dbReference type="EMBL" id="PIS39896.1"/>
    </source>
</evidence>
<keyword evidence="1" id="KW-0472">Membrane</keyword>
<dbReference type="Proteomes" id="UP000231472">
    <property type="component" value="Unassembled WGS sequence"/>
</dbReference>
<sequence length="118" mass="14157">MWQFWDVPKEILKGWRNFLVFNLNYFSLPILLKTFFSHWRRYRYSYRKTFELWENIEISVFNIMSRIIGAILRTFLIILGLIIEVLIILIGAIVFLSWFLLPVLLLAGLLFGLKLCLI</sequence>
<dbReference type="EMBL" id="PEYC01000055">
    <property type="protein sequence ID" value="PIS39896.1"/>
    <property type="molecule type" value="Genomic_DNA"/>
</dbReference>
<organism evidence="2 3">
    <name type="scientific">Candidatus Nealsonbacteria bacterium CG08_land_8_20_14_0_20_36_22</name>
    <dbReference type="NCBI Taxonomy" id="1974704"/>
    <lineage>
        <taxon>Bacteria</taxon>
        <taxon>Candidatus Nealsoniibacteriota</taxon>
    </lineage>
</organism>
<feature type="transmembrane region" description="Helical" evidence="1">
    <location>
        <begin position="99"/>
        <end position="117"/>
    </location>
</feature>
<proteinExistence type="predicted"/>
<evidence type="ECO:0000313" key="3">
    <source>
        <dbReference type="Proteomes" id="UP000231472"/>
    </source>
</evidence>
<evidence type="ECO:0000256" key="1">
    <source>
        <dbReference type="SAM" id="Phobius"/>
    </source>
</evidence>
<name>A0A2H0YNA6_9BACT</name>
<keyword evidence="1" id="KW-0812">Transmembrane</keyword>
<reference evidence="3" key="1">
    <citation type="submission" date="2017-09" db="EMBL/GenBank/DDBJ databases">
        <title>Depth-based differentiation of microbial function through sediment-hosted aquifers and enrichment of novel symbionts in the deep terrestrial subsurface.</title>
        <authorList>
            <person name="Probst A.J."/>
            <person name="Ladd B."/>
            <person name="Jarett J.K."/>
            <person name="Geller-Mcgrath D.E."/>
            <person name="Sieber C.M.K."/>
            <person name="Emerson J.B."/>
            <person name="Anantharaman K."/>
            <person name="Thomas B.C."/>
            <person name="Malmstrom R."/>
            <person name="Stieglmeier M."/>
            <person name="Klingl A."/>
            <person name="Woyke T."/>
            <person name="Ryan C.M."/>
            <person name="Banfield J.F."/>
        </authorList>
    </citation>
    <scope>NUCLEOTIDE SEQUENCE [LARGE SCALE GENOMIC DNA]</scope>
</reference>
<feature type="transmembrane region" description="Helical" evidence="1">
    <location>
        <begin position="20"/>
        <end position="39"/>
    </location>
</feature>
<gene>
    <name evidence="2" type="ORF">COT32_02685</name>
</gene>
<keyword evidence="1" id="KW-1133">Transmembrane helix</keyword>
<dbReference type="AlphaFoldDB" id="A0A2H0YNA6"/>
<feature type="transmembrane region" description="Helical" evidence="1">
    <location>
        <begin position="70"/>
        <end position="93"/>
    </location>
</feature>
<accession>A0A2H0YNA6</accession>
<protein>
    <submittedName>
        <fullName evidence="2">Uncharacterized protein</fullName>
    </submittedName>
</protein>